<organism evidence="3 4">
    <name type="scientific">Pendulispora albinea</name>
    <dbReference type="NCBI Taxonomy" id="2741071"/>
    <lineage>
        <taxon>Bacteria</taxon>
        <taxon>Pseudomonadati</taxon>
        <taxon>Myxococcota</taxon>
        <taxon>Myxococcia</taxon>
        <taxon>Myxococcales</taxon>
        <taxon>Sorangiineae</taxon>
        <taxon>Pendulisporaceae</taxon>
        <taxon>Pendulispora</taxon>
    </lineage>
</organism>
<proteinExistence type="predicted"/>
<name>A0ABZ2MB55_9BACT</name>
<keyword evidence="1" id="KW-0560">Oxidoreductase</keyword>
<gene>
    <name evidence="3" type="ORF">LZC94_21170</name>
</gene>
<keyword evidence="4" id="KW-1185">Reference proteome</keyword>
<sequence length="602" mass="68992">MDQERERPTDVVVIGAGIIGLMNALGLAKRGLKVTLIDNYVGQKRSFKVGESLLIFSNMFLRTIGELDEFNATSFPKHGVWFTYGMEGRENFHERPEWGMETSAPAFVKQGFANPLLGRAMMEDVQICRPEAEDVLADKARLHPDITFLDTATVSDAVIDKNGANHTVSWRCKATGKTGAVETRWVIDCSGRNRFLAKRLGHCVEESFLSDGFRTTAVWAQFDDIDDAQFEAFRFTFDNGHETRRDLSTLHLWGDGYWIWVIRLSNGRISVGATYDRRVEPPGDGYKEKFWNIMRRYRIFDGTLREDNLLEFRSYKNVQHATDTFVSEHRYGMVGDAASVIDAYYSQGMSLAFVTSWHIANIVSRDVSEKRLEREYIRRVNDQTHSDWLMMRNMLVSKYTTAARDGRFFFLSHLCDMTVLGSVQQRYQLAKWLSETGGDPSKETPELARGRASLEENLYYSKVWPYRRKPPHEAQAMQRRFQEKLGERARWRVEHGVEAGAIRCLLRPFGSGLFAFWKLPFARGKKFIDISGKSLAKIPKFMLLDGKSADVPKPLRAAPYIVFAIFMFLYVYDWFDTMLSKVLVALGLIGHKFPSNPRVPIG</sequence>
<accession>A0ABZ2MB55</accession>
<dbReference type="PRINTS" id="PR00420">
    <property type="entry name" value="RNGMNOXGNASE"/>
</dbReference>
<dbReference type="InterPro" id="IPR036188">
    <property type="entry name" value="FAD/NAD-bd_sf"/>
</dbReference>
<dbReference type="SUPFAM" id="SSF51905">
    <property type="entry name" value="FAD/NAD(P)-binding domain"/>
    <property type="match status" value="1"/>
</dbReference>
<evidence type="ECO:0000259" key="2">
    <source>
        <dbReference type="Pfam" id="PF01494"/>
    </source>
</evidence>
<dbReference type="PANTHER" id="PTHR43747:SF5">
    <property type="entry name" value="FAD-BINDING DOMAIN-CONTAINING PROTEIN"/>
    <property type="match status" value="1"/>
</dbReference>
<dbReference type="Gene3D" id="3.50.50.60">
    <property type="entry name" value="FAD/NAD(P)-binding domain"/>
    <property type="match status" value="1"/>
</dbReference>
<evidence type="ECO:0000313" key="4">
    <source>
        <dbReference type="Proteomes" id="UP001370348"/>
    </source>
</evidence>
<dbReference type="InterPro" id="IPR002938">
    <property type="entry name" value="FAD-bd"/>
</dbReference>
<reference evidence="3 4" key="1">
    <citation type="submission" date="2021-12" db="EMBL/GenBank/DDBJ databases">
        <title>Discovery of the Pendulisporaceae a myxobacterial family with distinct sporulation behavior and unique specialized metabolism.</title>
        <authorList>
            <person name="Garcia R."/>
            <person name="Popoff A."/>
            <person name="Bader C.D."/>
            <person name="Loehr J."/>
            <person name="Walesch S."/>
            <person name="Walt C."/>
            <person name="Boldt J."/>
            <person name="Bunk B."/>
            <person name="Haeckl F.J.F.P.J."/>
            <person name="Gunesch A.P."/>
            <person name="Birkelbach J."/>
            <person name="Nuebel U."/>
            <person name="Pietschmann T."/>
            <person name="Bach T."/>
            <person name="Mueller R."/>
        </authorList>
    </citation>
    <scope>NUCLEOTIDE SEQUENCE [LARGE SCALE GENOMIC DNA]</scope>
    <source>
        <strain evidence="3 4">MSr11954</strain>
    </source>
</reference>
<evidence type="ECO:0000256" key="1">
    <source>
        <dbReference type="ARBA" id="ARBA00023002"/>
    </source>
</evidence>
<feature type="domain" description="FAD-binding" evidence="2">
    <location>
        <begin position="9"/>
        <end position="206"/>
    </location>
</feature>
<dbReference type="Pfam" id="PF01494">
    <property type="entry name" value="FAD_binding_3"/>
    <property type="match status" value="1"/>
</dbReference>
<dbReference type="PANTHER" id="PTHR43747">
    <property type="entry name" value="FAD-BINDING PROTEIN"/>
    <property type="match status" value="1"/>
</dbReference>
<dbReference type="Proteomes" id="UP001370348">
    <property type="component" value="Chromosome"/>
</dbReference>
<protein>
    <submittedName>
        <fullName evidence="3">FAD-dependent oxidoreductase</fullName>
    </submittedName>
</protein>
<dbReference type="RefSeq" id="WP_394829320.1">
    <property type="nucleotide sequence ID" value="NZ_CP089984.1"/>
</dbReference>
<evidence type="ECO:0000313" key="3">
    <source>
        <dbReference type="EMBL" id="WXB19724.1"/>
    </source>
</evidence>
<dbReference type="InterPro" id="IPR050816">
    <property type="entry name" value="Flavin-dep_Halogenase_NPB"/>
</dbReference>
<dbReference type="EMBL" id="CP089984">
    <property type="protein sequence ID" value="WXB19724.1"/>
    <property type="molecule type" value="Genomic_DNA"/>
</dbReference>